<feature type="compositionally biased region" description="Polar residues" evidence="4">
    <location>
        <begin position="157"/>
        <end position="182"/>
    </location>
</feature>
<keyword evidence="1" id="KW-0479">Metal-binding</keyword>
<organism evidence="6 7">
    <name type="scientific">Elysia marginata</name>
    <dbReference type="NCBI Taxonomy" id="1093978"/>
    <lineage>
        <taxon>Eukaryota</taxon>
        <taxon>Metazoa</taxon>
        <taxon>Spiralia</taxon>
        <taxon>Lophotrochozoa</taxon>
        <taxon>Mollusca</taxon>
        <taxon>Gastropoda</taxon>
        <taxon>Heterobranchia</taxon>
        <taxon>Euthyneura</taxon>
        <taxon>Panpulmonata</taxon>
        <taxon>Sacoglossa</taxon>
        <taxon>Placobranchoidea</taxon>
        <taxon>Plakobranchidae</taxon>
        <taxon>Elysia</taxon>
    </lineage>
</organism>
<dbReference type="AlphaFoldDB" id="A0AAV4FF38"/>
<evidence type="ECO:0000256" key="1">
    <source>
        <dbReference type="ARBA" id="ARBA00022723"/>
    </source>
</evidence>
<dbReference type="PROSITE" id="PS51800">
    <property type="entry name" value="ZF_CHHC_U11_48K"/>
    <property type="match status" value="2"/>
</dbReference>
<sequence>MGEEVLVCPYDSSHIISVLRMPRHLLKCRKNYPFVDMAVCPFNGFHEVPPPELRYHMEHCPDKALLDRDVQLDLKSTRMKGFTELPKTRKFYLQNEDSEEELWDSEQLENASSFQRNRARNRQRDEENIRLRMPKRGGTAARLASSLQALEISGNQYRADNSASTQTASHKPRSSTANSSYQPDRYAQQYAEADYDDKDSVHRESLSSLKSSRLCHTSSADSTSTLSLSSDCDVDTVNKSLTNTKKCDPDRIFPNCTTSSIPESTPSPPSQADLPQSSRIPERCPSAVKSQPFMLGRGRAMSTFNLKSDGLEPCGVGRGNITNFLAAAAQTEQLRQLARSLGRGRGIGLQAQQASNATLHT</sequence>
<evidence type="ECO:0000256" key="2">
    <source>
        <dbReference type="ARBA" id="ARBA00022771"/>
    </source>
</evidence>
<dbReference type="PANTHER" id="PTHR21402">
    <property type="entry name" value="GAMETOCYTE SPECIFIC FACTOR 1-RELATED"/>
    <property type="match status" value="1"/>
</dbReference>
<dbReference type="PANTHER" id="PTHR21402:SF5">
    <property type="entry name" value="GAMETOCYTE SPECIFIC FACTOR 1"/>
    <property type="match status" value="1"/>
</dbReference>
<dbReference type="EMBL" id="BMAT01004287">
    <property type="protein sequence ID" value="GFR71395.1"/>
    <property type="molecule type" value="Genomic_DNA"/>
</dbReference>
<feature type="region of interest" description="Disordered" evidence="4">
    <location>
        <begin position="257"/>
        <end position="283"/>
    </location>
</feature>
<gene>
    <name evidence="6" type="ORF">ElyMa_002093400</name>
</gene>
<keyword evidence="3" id="KW-0862">Zinc</keyword>
<evidence type="ECO:0000256" key="3">
    <source>
        <dbReference type="ARBA" id="ARBA00022833"/>
    </source>
</evidence>
<dbReference type="GO" id="GO:0008270">
    <property type="term" value="F:zinc ion binding"/>
    <property type="evidence" value="ECO:0007669"/>
    <property type="project" value="UniProtKB-KW"/>
</dbReference>
<proteinExistence type="predicted"/>
<dbReference type="InterPro" id="IPR022776">
    <property type="entry name" value="TRM13/UPF0224_CHHC_Znf_dom"/>
</dbReference>
<dbReference type="InterPro" id="IPR051591">
    <property type="entry name" value="UPF0224_FAM112_RNA_Proc"/>
</dbReference>
<evidence type="ECO:0000256" key="4">
    <source>
        <dbReference type="SAM" id="MobiDB-lite"/>
    </source>
</evidence>
<dbReference type="Pfam" id="PF05253">
    <property type="entry name" value="zf-U11-48K"/>
    <property type="match status" value="2"/>
</dbReference>
<feature type="domain" description="CHHC U11-48K-type" evidence="5">
    <location>
        <begin position="37"/>
        <end position="64"/>
    </location>
</feature>
<comment type="caution">
    <text evidence="6">The sequence shown here is derived from an EMBL/GenBank/DDBJ whole genome shotgun (WGS) entry which is preliminary data.</text>
</comment>
<reference evidence="6 7" key="1">
    <citation type="journal article" date="2021" name="Elife">
        <title>Chloroplast acquisition without the gene transfer in kleptoplastic sea slugs, Plakobranchus ocellatus.</title>
        <authorList>
            <person name="Maeda T."/>
            <person name="Takahashi S."/>
            <person name="Yoshida T."/>
            <person name="Shimamura S."/>
            <person name="Takaki Y."/>
            <person name="Nagai Y."/>
            <person name="Toyoda A."/>
            <person name="Suzuki Y."/>
            <person name="Arimoto A."/>
            <person name="Ishii H."/>
            <person name="Satoh N."/>
            <person name="Nishiyama T."/>
            <person name="Hasebe M."/>
            <person name="Maruyama T."/>
            <person name="Minagawa J."/>
            <person name="Obokata J."/>
            <person name="Shigenobu S."/>
        </authorList>
    </citation>
    <scope>NUCLEOTIDE SEQUENCE [LARGE SCALE GENOMIC DNA]</scope>
</reference>
<dbReference type="InterPro" id="IPR036236">
    <property type="entry name" value="Znf_C2H2_sf"/>
</dbReference>
<keyword evidence="7" id="KW-1185">Reference proteome</keyword>
<dbReference type="SUPFAM" id="SSF57667">
    <property type="entry name" value="beta-beta-alpha zinc fingers"/>
    <property type="match status" value="1"/>
</dbReference>
<protein>
    <submittedName>
        <fullName evidence="6">Gametocyte-specific factor 1</fullName>
    </submittedName>
</protein>
<name>A0AAV4FF38_9GAST</name>
<feature type="region of interest" description="Disordered" evidence="4">
    <location>
        <begin position="157"/>
        <end position="214"/>
    </location>
</feature>
<evidence type="ECO:0000259" key="5">
    <source>
        <dbReference type="PROSITE" id="PS51800"/>
    </source>
</evidence>
<dbReference type="Proteomes" id="UP000762676">
    <property type="component" value="Unassembled WGS sequence"/>
</dbReference>
<feature type="region of interest" description="Disordered" evidence="4">
    <location>
        <begin position="102"/>
        <end position="143"/>
    </location>
</feature>
<evidence type="ECO:0000313" key="7">
    <source>
        <dbReference type="Proteomes" id="UP000762676"/>
    </source>
</evidence>
<keyword evidence="2" id="KW-0863">Zinc-finger</keyword>
<feature type="domain" description="CHHC U11-48K-type" evidence="5">
    <location>
        <begin position="5"/>
        <end position="32"/>
    </location>
</feature>
<evidence type="ECO:0000313" key="6">
    <source>
        <dbReference type="EMBL" id="GFR71395.1"/>
    </source>
</evidence>
<accession>A0AAV4FF38</accession>